<dbReference type="InterPro" id="IPR050765">
    <property type="entry name" value="Riboflavin_Biosynth_HTPR"/>
</dbReference>
<feature type="domain" description="Bacterial bifunctional deaminase-reductase C-terminal" evidence="1">
    <location>
        <begin position="6"/>
        <end position="169"/>
    </location>
</feature>
<proteinExistence type="predicted"/>
<organism evidence="2 3">
    <name type="scientific">Providencia huashanensis</name>
    <dbReference type="NCBI Taxonomy" id="3037798"/>
    <lineage>
        <taxon>Bacteria</taxon>
        <taxon>Pseudomonadati</taxon>
        <taxon>Pseudomonadota</taxon>
        <taxon>Gammaproteobacteria</taxon>
        <taxon>Enterobacterales</taxon>
        <taxon>Morganellaceae</taxon>
        <taxon>Providencia</taxon>
    </lineage>
</organism>
<dbReference type="InterPro" id="IPR024072">
    <property type="entry name" value="DHFR-like_dom_sf"/>
</dbReference>
<dbReference type="SUPFAM" id="SSF53597">
    <property type="entry name" value="Dihydrofolate reductase-like"/>
    <property type="match status" value="1"/>
</dbReference>
<dbReference type="Gene3D" id="3.40.430.10">
    <property type="entry name" value="Dihydrofolate Reductase, subunit A"/>
    <property type="match status" value="1"/>
</dbReference>
<comment type="caution">
    <text evidence="2">The sequence shown here is derived from an EMBL/GenBank/DDBJ whole genome shotgun (WGS) entry which is preliminary data.</text>
</comment>
<reference evidence="2" key="2">
    <citation type="journal article" date="2024" name="Int. J. Antimicrob. Agents">
        <title>Identification of a novel Providencia species showing multi-drug-resistant in three patients with hospital-acquired infection.</title>
        <authorList>
            <person name="Yang W."/>
            <person name="Chen J."/>
            <person name="Yang F."/>
            <person name="Ji P."/>
            <person name="Shen S."/>
            <person name="Yin D."/>
            <person name="Hu F."/>
        </authorList>
    </citation>
    <scope>NUCLEOTIDE SEQUENCE</scope>
    <source>
        <strain evidence="2">CRE-138-0111</strain>
    </source>
</reference>
<evidence type="ECO:0000313" key="3">
    <source>
        <dbReference type="Proteomes" id="UP001176478"/>
    </source>
</evidence>
<reference evidence="2" key="1">
    <citation type="submission" date="2023-07" db="EMBL/GenBank/DDBJ databases">
        <authorList>
            <person name="Yang W."/>
            <person name="Chen J."/>
            <person name="Ji P."/>
            <person name="Hu F."/>
        </authorList>
    </citation>
    <scope>NUCLEOTIDE SEQUENCE</scope>
    <source>
        <strain evidence="2">CRE-138-0111</strain>
    </source>
</reference>
<dbReference type="InterPro" id="IPR002734">
    <property type="entry name" value="RibDG_C"/>
</dbReference>
<dbReference type="Pfam" id="PF01872">
    <property type="entry name" value="RibD_C"/>
    <property type="match status" value="1"/>
</dbReference>
<accession>A0ABT9AMA0</accession>
<dbReference type="EMBL" id="JAUQTG010000002">
    <property type="protein sequence ID" value="MDO7855657.1"/>
    <property type="molecule type" value="Genomic_DNA"/>
</dbReference>
<keyword evidence="3" id="KW-1185">Reference proteome</keyword>
<protein>
    <submittedName>
        <fullName evidence="2">Dihydrofolate reductase family protein</fullName>
    </submittedName>
</protein>
<dbReference type="PANTHER" id="PTHR38011">
    <property type="entry name" value="DIHYDROFOLATE REDUCTASE FAMILY PROTEIN (AFU_ORTHOLOGUE AFUA_8G06820)"/>
    <property type="match status" value="1"/>
</dbReference>
<dbReference type="Proteomes" id="UP001176478">
    <property type="component" value="Unassembled WGS sequence"/>
</dbReference>
<evidence type="ECO:0000259" key="1">
    <source>
        <dbReference type="Pfam" id="PF01872"/>
    </source>
</evidence>
<gene>
    <name evidence="2" type="ORF">Q5E86_04585</name>
</gene>
<dbReference type="PANTHER" id="PTHR38011:SF11">
    <property type="entry name" value="2,5-DIAMINO-6-RIBOSYLAMINO-4(3H)-PYRIMIDINONE 5'-PHOSPHATE REDUCTASE"/>
    <property type="match status" value="1"/>
</dbReference>
<sequence>MITGHVFIATSLDGYIARKDGQIDWLGCIDTSNEDHGYDQFINQIDAIVMGSGTFETLSHITPWVYNLPVVVLSSTLTNQAVPEHLVGKVRFSDQSPENVMKMLELEGCQHVYIDGGQVVQSFLKRGMISDLIITKLPILLGSGRPLFGDLNHDILLNHLHTRSFPSGFVQSKYEVLKWKIKSLAARQLTSKLSL</sequence>
<name>A0ABT9AMA0_9GAMM</name>
<evidence type="ECO:0000313" key="2">
    <source>
        <dbReference type="EMBL" id="MDO7855657.1"/>
    </source>
</evidence>